<dbReference type="Proteomes" id="UP000765509">
    <property type="component" value="Unassembled WGS sequence"/>
</dbReference>
<gene>
    <name evidence="2" type="ORF">O181_023645</name>
</gene>
<feature type="compositionally biased region" description="Polar residues" evidence="1">
    <location>
        <begin position="86"/>
        <end position="95"/>
    </location>
</feature>
<organism evidence="2 3">
    <name type="scientific">Austropuccinia psidii MF-1</name>
    <dbReference type="NCBI Taxonomy" id="1389203"/>
    <lineage>
        <taxon>Eukaryota</taxon>
        <taxon>Fungi</taxon>
        <taxon>Dikarya</taxon>
        <taxon>Basidiomycota</taxon>
        <taxon>Pucciniomycotina</taxon>
        <taxon>Pucciniomycetes</taxon>
        <taxon>Pucciniales</taxon>
        <taxon>Sphaerophragmiaceae</taxon>
        <taxon>Austropuccinia</taxon>
    </lineage>
</organism>
<protein>
    <submittedName>
        <fullName evidence="2">Uncharacterized protein</fullName>
    </submittedName>
</protein>
<evidence type="ECO:0000313" key="2">
    <source>
        <dbReference type="EMBL" id="MBW0483930.1"/>
    </source>
</evidence>
<evidence type="ECO:0000313" key="3">
    <source>
        <dbReference type="Proteomes" id="UP000765509"/>
    </source>
</evidence>
<sequence>MNSFKILKQVEQEEIFSERNENLCNTAFNKKYLEGADKPYDRSHEGAEISENYEDHFKGNEYSDGDIIDLGNGESDERSKEEGEINESNYDQGAR</sequence>
<proteinExistence type="predicted"/>
<evidence type="ECO:0000256" key="1">
    <source>
        <dbReference type="SAM" id="MobiDB-lite"/>
    </source>
</evidence>
<dbReference type="AlphaFoldDB" id="A0A9Q3CJH1"/>
<comment type="caution">
    <text evidence="2">The sequence shown here is derived from an EMBL/GenBank/DDBJ whole genome shotgun (WGS) entry which is preliminary data.</text>
</comment>
<reference evidence="2" key="1">
    <citation type="submission" date="2021-03" db="EMBL/GenBank/DDBJ databases">
        <title>Draft genome sequence of rust myrtle Austropuccinia psidii MF-1, a brazilian biotype.</title>
        <authorList>
            <person name="Quecine M.C."/>
            <person name="Pachon D.M.R."/>
            <person name="Bonatelli M.L."/>
            <person name="Correr F.H."/>
            <person name="Franceschini L.M."/>
            <person name="Leite T.F."/>
            <person name="Margarido G.R.A."/>
            <person name="Almeida C.A."/>
            <person name="Ferrarezi J.A."/>
            <person name="Labate C.A."/>
        </authorList>
    </citation>
    <scope>NUCLEOTIDE SEQUENCE</scope>
    <source>
        <strain evidence="2">MF-1</strain>
    </source>
</reference>
<accession>A0A9Q3CJH1</accession>
<dbReference type="EMBL" id="AVOT02007440">
    <property type="protein sequence ID" value="MBW0483930.1"/>
    <property type="molecule type" value="Genomic_DNA"/>
</dbReference>
<name>A0A9Q3CJH1_9BASI</name>
<feature type="region of interest" description="Disordered" evidence="1">
    <location>
        <begin position="34"/>
        <end position="95"/>
    </location>
</feature>
<feature type="compositionally biased region" description="Basic and acidic residues" evidence="1">
    <location>
        <begin position="34"/>
        <end position="61"/>
    </location>
</feature>
<keyword evidence="3" id="KW-1185">Reference proteome</keyword>